<feature type="region of interest" description="Disordered" evidence="1">
    <location>
        <begin position="204"/>
        <end position="329"/>
    </location>
</feature>
<feature type="compositionally biased region" description="Acidic residues" evidence="1">
    <location>
        <begin position="292"/>
        <end position="324"/>
    </location>
</feature>
<feature type="compositionally biased region" description="Basic residues" evidence="1">
    <location>
        <begin position="207"/>
        <end position="219"/>
    </location>
</feature>
<sequence>MKGTATPGRVDRIVSINAEKLDAKLEMLLDEFDNYDFTYKPLLTQHEFEKEFLRLIHKVFRRKNKYEILENIFEDLMNRSLDDQQKFLCLVDFTINISKYDPSTFKDLPNDVISKVANEPIFLKVQNFIYNKGRMNYRFKKFKKKSLTKEDNESEDEHLFVPSDDQDVSDNDNSSESSDENDSSEDGGKVMNVSLAELTRKIMSKTVSRKKQIKNKKKSHTPEDSEDSDPGSDDIMNEFDSEGDDSGYDEIPGGDVNSSDAESDNETPKEYEQNMNKRTTYNSLKSQLENLVESDYDTSEESLDDEDGDDEKQEEEEEEEEEEEGGARYIKNQKLTVPGRQTRSNYNINVEDLDSTMNNATSIMEHIIDYRDSEQPVQRMKTRSKRKSISSRIVDADNMIRIGNLKIRAKQPKIKEAIIKDVKIYKPGENGKPKARKAKQMKPTKKPKNREPSLKKTKISHPIILSPVRRKAFLTVENSLDFLYTGLERLLPSYKATLSKKEIYGFTYKPAQYSLFENLPETVRGVDSEIARFADNLLNTFVFQLTKRCGGNDIDQQQYVHPFEYNHIMDNFDGIKAKGTALPPMIIQHRYSSLLNDDGRLSNNISLLKINDTKVKGLLRLRVFESEEEYFQLFKKIVPRDHIAKRLEFLNSLVTDGTSLYIVDHIDIIQGMMSIGKYQVDSELEERNLIERERKLLLDNKDKILEMHKLENSIEKDLEASKKTEIGYNTEPESTITEKDETNTAERTVIESPHEYKDTGEAMVAKESYDINIANTTSITESTTQNLTEANEEETKLAKENQTTTTESPESTDAIKSVETTAEPSNKTSSDLDILFDADFMITAIEKENQIKMEKAKKSMLTKRIINPIDDDRETTFCSAKGLRVPAKSIHKVFSTQEMFEMLAYMLFPNLRIDTSFESTTPASLSAIGHAYDQFRPYLLSLFFSDVLEFVRLPRYFRLDSMMFELQLQDLLKTANPTSKMRSATFKN</sequence>
<feature type="compositionally biased region" description="Basic residues" evidence="1">
    <location>
        <begin position="433"/>
        <end position="448"/>
    </location>
</feature>
<feature type="region of interest" description="Disordered" evidence="1">
    <location>
        <begin position="428"/>
        <end position="456"/>
    </location>
</feature>
<feature type="compositionally biased region" description="Polar residues" evidence="1">
    <location>
        <begin position="800"/>
        <end position="811"/>
    </location>
</feature>
<feature type="region of interest" description="Disordered" evidence="1">
    <location>
        <begin position="150"/>
        <end position="190"/>
    </location>
</feature>
<evidence type="ECO:0000313" key="3">
    <source>
        <dbReference type="Proteomes" id="UP000697127"/>
    </source>
</evidence>
<feature type="compositionally biased region" description="Polar residues" evidence="1">
    <location>
        <begin position="780"/>
        <end position="789"/>
    </location>
</feature>
<organism evidence="2 3">
    <name type="scientific">Pichia californica</name>
    <dbReference type="NCBI Taxonomy" id="460514"/>
    <lineage>
        <taxon>Eukaryota</taxon>
        <taxon>Fungi</taxon>
        <taxon>Dikarya</taxon>
        <taxon>Ascomycota</taxon>
        <taxon>Saccharomycotina</taxon>
        <taxon>Pichiomycetes</taxon>
        <taxon>Pichiales</taxon>
        <taxon>Pichiaceae</taxon>
        <taxon>Pichia</taxon>
    </lineage>
</organism>
<evidence type="ECO:0000256" key="1">
    <source>
        <dbReference type="SAM" id="MobiDB-lite"/>
    </source>
</evidence>
<name>A0A9P6WPL3_9ASCO</name>
<accession>A0A9P6WPL3</accession>
<proteinExistence type="predicted"/>
<feature type="compositionally biased region" description="Basic and acidic residues" evidence="1">
    <location>
        <begin position="736"/>
        <end position="746"/>
    </location>
</feature>
<feature type="compositionally biased region" description="Polar residues" evidence="1">
    <location>
        <begin position="273"/>
        <end position="289"/>
    </location>
</feature>
<reference evidence="2" key="1">
    <citation type="submission" date="2020-11" db="EMBL/GenBank/DDBJ databases">
        <title>Kefir isolates.</title>
        <authorList>
            <person name="Marcisauskas S."/>
            <person name="Kim Y."/>
            <person name="Blasche S."/>
        </authorList>
    </citation>
    <scope>NUCLEOTIDE SEQUENCE</scope>
    <source>
        <strain evidence="2">Olga-1</strain>
    </source>
</reference>
<feature type="region of interest" description="Disordered" evidence="1">
    <location>
        <begin position="727"/>
        <end position="746"/>
    </location>
</feature>
<protein>
    <submittedName>
        <fullName evidence="2">Uncharacterized protein</fullName>
    </submittedName>
</protein>
<dbReference type="AlphaFoldDB" id="A0A9P6WPL3"/>
<evidence type="ECO:0000313" key="2">
    <source>
        <dbReference type="EMBL" id="KAG0689498.1"/>
    </source>
</evidence>
<keyword evidence="3" id="KW-1185">Reference proteome</keyword>
<feature type="region of interest" description="Disordered" evidence="1">
    <location>
        <begin position="780"/>
        <end position="829"/>
    </location>
</feature>
<gene>
    <name evidence="2" type="ORF">C6P40_004914</name>
</gene>
<comment type="caution">
    <text evidence="2">The sequence shown here is derived from an EMBL/GenBank/DDBJ whole genome shotgun (WGS) entry which is preliminary data.</text>
</comment>
<dbReference type="EMBL" id="PUHW01000076">
    <property type="protein sequence ID" value="KAG0689498.1"/>
    <property type="molecule type" value="Genomic_DNA"/>
</dbReference>
<feature type="compositionally biased region" description="Acidic residues" evidence="1">
    <location>
        <begin position="224"/>
        <end position="248"/>
    </location>
</feature>
<feature type="compositionally biased region" description="Polar residues" evidence="1">
    <location>
        <begin position="818"/>
        <end position="829"/>
    </location>
</feature>
<dbReference type="Proteomes" id="UP000697127">
    <property type="component" value="Unassembled WGS sequence"/>
</dbReference>